<dbReference type="PROSITE" id="PS50081">
    <property type="entry name" value="ZF_DAG_PE_2"/>
    <property type="match status" value="1"/>
</dbReference>
<keyword evidence="5" id="KW-0479">Metal-binding</keyword>
<comment type="catalytic activity">
    <reaction evidence="13">
        <text>L-seryl-[protein] + ATP = O-phospho-L-seryl-[protein] + ADP + H(+)</text>
        <dbReference type="Rhea" id="RHEA:17989"/>
        <dbReference type="Rhea" id="RHEA-COMP:9863"/>
        <dbReference type="Rhea" id="RHEA-COMP:11604"/>
        <dbReference type="ChEBI" id="CHEBI:15378"/>
        <dbReference type="ChEBI" id="CHEBI:29999"/>
        <dbReference type="ChEBI" id="CHEBI:30616"/>
        <dbReference type="ChEBI" id="CHEBI:83421"/>
        <dbReference type="ChEBI" id="CHEBI:456216"/>
        <dbReference type="EC" id="2.7.11.1"/>
    </reaction>
</comment>
<dbReference type="GO" id="GO:0031032">
    <property type="term" value="P:actomyosin structure organization"/>
    <property type="evidence" value="ECO:0007669"/>
    <property type="project" value="TreeGrafter"/>
</dbReference>
<evidence type="ECO:0000256" key="13">
    <source>
        <dbReference type="ARBA" id="ARBA00048679"/>
    </source>
</evidence>
<evidence type="ECO:0000256" key="3">
    <source>
        <dbReference type="ARBA" id="ARBA00022553"/>
    </source>
</evidence>
<evidence type="ECO:0000256" key="8">
    <source>
        <dbReference type="ARBA" id="ARBA00022777"/>
    </source>
</evidence>
<organism evidence="19">
    <name type="scientific">Mesocestoides corti</name>
    <name type="common">Flatworm</name>
    <dbReference type="NCBI Taxonomy" id="53468"/>
    <lineage>
        <taxon>Eukaryota</taxon>
        <taxon>Metazoa</taxon>
        <taxon>Spiralia</taxon>
        <taxon>Lophotrochozoa</taxon>
        <taxon>Platyhelminthes</taxon>
        <taxon>Cestoda</taxon>
        <taxon>Eucestoda</taxon>
        <taxon>Cyclophyllidea</taxon>
        <taxon>Mesocestoididae</taxon>
        <taxon>Mesocestoides</taxon>
    </lineage>
</organism>
<feature type="compositionally biased region" description="Polar residues" evidence="15">
    <location>
        <begin position="614"/>
        <end position="627"/>
    </location>
</feature>
<evidence type="ECO:0000256" key="5">
    <source>
        <dbReference type="ARBA" id="ARBA00022723"/>
    </source>
</evidence>
<dbReference type="InterPro" id="IPR011009">
    <property type="entry name" value="Kinase-like_dom_sf"/>
</dbReference>
<feature type="domain" description="Phorbol-ester/DAG-type" evidence="17">
    <location>
        <begin position="1239"/>
        <end position="1294"/>
    </location>
</feature>
<dbReference type="PROSITE" id="PS00108">
    <property type="entry name" value="PROTEIN_KINASE_ST"/>
    <property type="match status" value="1"/>
</dbReference>
<feature type="coiled-coil region" evidence="14">
    <location>
        <begin position="832"/>
        <end position="898"/>
    </location>
</feature>
<evidence type="ECO:0000259" key="16">
    <source>
        <dbReference type="PROSITE" id="PS50011"/>
    </source>
</evidence>
<dbReference type="SUPFAM" id="SSF56112">
    <property type="entry name" value="Protein kinase-like (PK-like)"/>
    <property type="match status" value="1"/>
</dbReference>
<dbReference type="GO" id="GO:0005737">
    <property type="term" value="C:cytoplasm"/>
    <property type="evidence" value="ECO:0007669"/>
    <property type="project" value="TreeGrafter"/>
</dbReference>
<protein>
    <recommendedName>
        <fullName evidence="1">non-specific serine/threonine protein kinase</fullName>
        <ecNumber evidence="1">2.7.11.1</ecNumber>
    </recommendedName>
</protein>
<dbReference type="InterPro" id="IPR002219">
    <property type="entry name" value="PKC_DAG/PE"/>
</dbReference>
<evidence type="ECO:0000256" key="7">
    <source>
        <dbReference type="ARBA" id="ARBA00022771"/>
    </source>
</evidence>
<evidence type="ECO:0000256" key="14">
    <source>
        <dbReference type="SAM" id="Coils"/>
    </source>
</evidence>
<keyword evidence="9" id="KW-0862">Zinc</keyword>
<dbReference type="PANTHER" id="PTHR22988:SF71">
    <property type="entry name" value="CITRON RHO-INTERACTING KINASE"/>
    <property type="match status" value="1"/>
</dbReference>
<feature type="domain" description="AGC-kinase C-terminal" evidence="18">
    <location>
        <begin position="369"/>
        <end position="450"/>
    </location>
</feature>
<feature type="coiled-coil region" evidence="14">
    <location>
        <begin position="489"/>
        <end position="534"/>
    </location>
</feature>
<accession>A0A5K3EZC8</accession>
<feature type="coiled-coil region" evidence="14">
    <location>
        <begin position="678"/>
        <end position="758"/>
    </location>
</feature>
<dbReference type="SUPFAM" id="SSF57889">
    <property type="entry name" value="Cysteine-rich domain"/>
    <property type="match status" value="1"/>
</dbReference>
<dbReference type="Gene3D" id="2.30.29.30">
    <property type="entry name" value="Pleckstrin-homology domain (PH domain)/Phosphotyrosine-binding domain (PTB)"/>
    <property type="match status" value="1"/>
</dbReference>
<dbReference type="CDD" id="cd20813">
    <property type="entry name" value="C1_ROCK"/>
    <property type="match status" value="1"/>
</dbReference>
<evidence type="ECO:0000256" key="11">
    <source>
        <dbReference type="ARBA" id="ARBA00023054"/>
    </source>
</evidence>
<dbReference type="Pfam" id="PF00069">
    <property type="entry name" value="Pkinase"/>
    <property type="match status" value="1"/>
</dbReference>
<feature type="region of interest" description="Disordered" evidence="15">
    <location>
        <begin position="584"/>
        <end position="627"/>
    </location>
</feature>
<feature type="compositionally biased region" description="Low complexity" evidence="15">
    <location>
        <begin position="1395"/>
        <end position="1408"/>
    </location>
</feature>
<dbReference type="SMART" id="SM00220">
    <property type="entry name" value="S_TKc"/>
    <property type="match status" value="1"/>
</dbReference>
<dbReference type="PROSITE" id="PS51285">
    <property type="entry name" value="AGC_KINASE_CTER"/>
    <property type="match status" value="1"/>
</dbReference>
<feature type="compositionally biased region" description="Low complexity" evidence="15">
    <location>
        <begin position="978"/>
        <end position="987"/>
    </location>
</feature>
<keyword evidence="7" id="KW-0863">Zinc-finger</keyword>
<feature type="region of interest" description="Disordered" evidence="15">
    <location>
        <begin position="934"/>
        <end position="960"/>
    </location>
</feature>
<feature type="region of interest" description="Disordered" evidence="15">
    <location>
        <begin position="1133"/>
        <end position="1160"/>
    </location>
</feature>
<evidence type="ECO:0000256" key="4">
    <source>
        <dbReference type="ARBA" id="ARBA00022679"/>
    </source>
</evidence>
<dbReference type="FunFam" id="1.10.510.10:FF:000024">
    <property type="entry name" value="Probable serine/threonine-protein kinase cot-1"/>
    <property type="match status" value="1"/>
</dbReference>
<evidence type="ECO:0000256" key="12">
    <source>
        <dbReference type="ARBA" id="ARBA00047899"/>
    </source>
</evidence>
<evidence type="ECO:0000256" key="6">
    <source>
        <dbReference type="ARBA" id="ARBA00022741"/>
    </source>
</evidence>
<comment type="catalytic activity">
    <reaction evidence="12">
        <text>L-threonyl-[protein] + ATP = O-phospho-L-threonyl-[protein] + ADP + H(+)</text>
        <dbReference type="Rhea" id="RHEA:46608"/>
        <dbReference type="Rhea" id="RHEA-COMP:11060"/>
        <dbReference type="Rhea" id="RHEA-COMP:11605"/>
        <dbReference type="ChEBI" id="CHEBI:15378"/>
        <dbReference type="ChEBI" id="CHEBI:30013"/>
        <dbReference type="ChEBI" id="CHEBI:30616"/>
        <dbReference type="ChEBI" id="CHEBI:61977"/>
        <dbReference type="ChEBI" id="CHEBI:456216"/>
        <dbReference type="EC" id="2.7.11.1"/>
    </reaction>
</comment>
<dbReference type="InterPro" id="IPR000719">
    <property type="entry name" value="Prot_kinase_dom"/>
</dbReference>
<evidence type="ECO:0000256" key="15">
    <source>
        <dbReference type="SAM" id="MobiDB-lite"/>
    </source>
</evidence>
<dbReference type="InterPro" id="IPR000961">
    <property type="entry name" value="AGC-kinase_C"/>
</dbReference>
<feature type="region of interest" description="Disordered" evidence="15">
    <location>
        <begin position="1337"/>
        <end position="1458"/>
    </location>
</feature>
<feature type="compositionally biased region" description="Low complexity" evidence="15">
    <location>
        <begin position="1342"/>
        <end position="1360"/>
    </location>
</feature>
<evidence type="ECO:0000259" key="18">
    <source>
        <dbReference type="PROSITE" id="PS51285"/>
    </source>
</evidence>
<keyword evidence="4" id="KW-0808">Transferase</keyword>
<evidence type="ECO:0000256" key="10">
    <source>
        <dbReference type="ARBA" id="ARBA00022840"/>
    </source>
</evidence>
<keyword evidence="8" id="KW-0418">Kinase</keyword>
<feature type="compositionally biased region" description="Polar residues" evidence="15">
    <location>
        <begin position="1059"/>
        <end position="1071"/>
    </location>
</feature>
<keyword evidence="6" id="KW-0547">Nucleotide-binding</keyword>
<dbReference type="SMART" id="SM00133">
    <property type="entry name" value="S_TK_X"/>
    <property type="match status" value="1"/>
</dbReference>
<dbReference type="InterPro" id="IPR008271">
    <property type="entry name" value="Ser/Thr_kinase_AS"/>
</dbReference>
<evidence type="ECO:0000256" key="1">
    <source>
        <dbReference type="ARBA" id="ARBA00012513"/>
    </source>
</evidence>
<dbReference type="GO" id="GO:0004674">
    <property type="term" value="F:protein serine/threonine kinase activity"/>
    <property type="evidence" value="ECO:0007669"/>
    <property type="project" value="UniProtKB-KW"/>
</dbReference>
<dbReference type="GO" id="GO:0005856">
    <property type="term" value="C:cytoskeleton"/>
    <property type="evidence" value="ECO:0007669"/>
    <property type="project" value="TreeGrafter"/>
</dbReference>
<keyword evidence="11 14" id="KW-0175">Coiled coil</keyword>
<keyword evidence="2" id="KW-0723">Serine/threonine-protein kinase</keyword>
<dbReference type="Gene3D" id="3.30.200.20">
    <property type="entry name" value="Phosphorylase Kinase, domain 1"/>
    <property type="match status" value="1"/>
</dbReference>
<feature type="compositionally biased region" description="Low complexity" evidence="15">
    <location>
        <begin position="1049"/>
        <end position="1058"/>
    </location>
</feature>
<evidence type="ECO:0000313" key="19">
    <source>
        <dbReference type="WBParaSite" id="MCU_003764-RB"/>
    </source>
</evidence>
<keyword evidence="3" id="KW-0597">Phosphoprotein</keyword>
<dbReference type="GO" id="GO:0005524">
    <property type="term" value="F:ATP binding"/>
    <property type="evidence" value="ECO:0007669"/>
    <property type="project" value="UniProtKB-KW"/>
</dbReference>
<dbReference type="Gene3D" id="3.30.60.20">
    <property type="match status" value="1"/>
</dbReference>
<evidence type="ECO:0000256" key="2">
    <source>
        <dbReference type="ARBA" id="ARBA00022527"/>
    </source>
</evidence>
<feature type="region of interest" description="Disordered" evidence="15">
    <location>
        <begin position="978"/>
        <end position="1015"/>
    </location>
</feature>
<dbReference type="InterPro" id="IPR050839">
    <property type="entry name" value="Rho-assoc_Ser/Thr_Kinase"/>
</dbReference>
<evidence type="ECO:0000256" key="9">
    <source>
        <dbReference type="ARBA" id="ARBA00022833"/>
    </source>
</evidence>
<dbReference type="GO" id="GO:0008270">
    <property type="term" value="F:zinc ion binding"/>
    <property type="evidence" value="ECO:0007669"/>
    <property type="project" value="UniProtKB-KW"/>
</dbReference>
<dbReference type="Gene3D" id="1.10.510.10">
    <property type="entry name" value="Transferase(Phosphotransferase) domain 1"/>
    <property type="match status" value="1"/>
</dbReference>
<dbReference type="PANTHER" id="PTHR22988">
    <property type="entry name" value="MYOTONIC DYSTROPHY S/T KINASE-RELATED"/>
    <property type="match status" value="1"/>
</dbReference>
<name>A0A5K3EZC8_MESCO</name>
<sequence length="1458" mass="159477">MQPSVNTPVGIKERLISLENALANPFSDLSIERILDVFINAVLDGRKLTKDKQDTQILAFSERFTEPVKKLLTLRRQRHDFSFIASLGRGAYGRVDLVRENATGQTYAMKTLDKSKMLSQQADFWAEREIMSQSASPWIVHLFYSFQDARSLYMVMEYVPGGTLVCWMDEVELISETVCRFYAAEITQALSDLHSMGFIHRDIKPDNLLLDVSGHLKLIDFGTCVRVDPISHRVRCESAVGTPDYISPEVLYSQSSGGGEYGFPVDWWALGVLVYEMIYGETPFYSDDLVTTYSKIMSHTTSFHLPKDITITPSCLDFIKRLLSPEEVRLGSGTGGADDVRNHPWFAPTWSTTECLPGRVNEPGDEAFFDWTWKTLRSITPGPFHPILTSETDTSYFHDEEETESLEVESGIGTDKNGGDNGSYDDKFEGSQLSFAGFTFSSPNLAPLSSIYSDPVQPQTEVCDASLVDGLEKREVGDGRCSTANSLRIRELEESLARSELQLATAEARFAENLRDAERRVEVARLELASATSLMEAEIAKWKAIAESEHKARQTAEAQKAKAADLLAKRATDMADRLTAGGSITRASVERRQASLPVDMPPDAGDLVPLPATGVTSPHETDPSSSPATELLLKRIQELVERAQQADELLEIERRFSELYKKACEEKEDQLGERDQQITSLNEALEAAKQSMEQSQLAARHALMEEQERSAQYLECLKAEEKSSEAANRRAQIASNEANALREEVQKLREGLSKAQEDFATEKLKCGAAVNKIQQILSGENADALELMMLSEMEATRKNAEVGGNSSSDFLSPATALKTRNAKKFTSQQHLFRQMDRKYKQLVSEFDQLQTKHRLEMKEARTMFRASQESAQVARNQVVRLSEEVSSLQNQLNAANAALMVATSDNGTSSANAVHLVPAPLGSKGLRNRISRKTTVETGQPTSELIHGADSADDRLPPLESALSPTLLHRVSSLSSPRRPLLITSPSAGGALPQRPPLPANFGFSGRLDVPGKPGRRKKLVWDPRFAKLTCSSLLLWDADKSTEILQQSSTADSSSPSDVNLLSPSTSTLSRKISRQGPSLLLDLPLSAILHVRSVTSCDVLHAPADDLPRIFQVIFDQCEVGGGVRQAALPSAQLPEPRKSSPESSPHCVTPPPKSAPATGILGVSKTLPRKLSFSFSGAFSIASKSSSPLAVAAASPLKVRTNSSGQLLSTACSSDPLFRNLPVPLTLGTSPIPLQGHMLQRIHFRVPAVCELCKRACWHVLSPPPALQCLHCQMKLHLSHLEKRDYILRPCGKSTAILIFRAPCEQIKRSWLNYLLSAIGGGVASTGPGSPLQLTNVPTATTNSYESSTTSSISLCSPVGPPGATHESRPQSLAGAGASSIRSATLPYPSRVTLSSPETTSSPTKLTKEEKEEEEEIFVEPPSPIRDGPSSPKNATPPPTEDPVSETEQHAVVEL</sequence>
<keyword evidence="10" id="KW-0067">ATP-binding</keyword>
<evidence type="ECO:0000259" key="17">
    <source>
        <dbReference type="PROSITE" id="PS50081"/>
    </source>
</evidence>
<dbReference type="InterPro" id="IPR046349">
    <property type="entry name" value="C1-like_sf"/>
</dbReference>
<feature type="domain" description="Protein kinase" evidence="16">
    <location>
        <begin position="81"/>
        <end position="346"/>
    </location>
</feature>
<dbReference type="EC" id="2.7.11.1" evidence="1"/>
<dbReference type="WBParaSite" id="MCU_003764-RB">
    <property type="protein sequence ID" value="MCU_003764-RB"/>
    <property type="gene ID" value="MCU_003764"/>
</dbReference>
<reference evidence="19" key="1">
    <citation type="submission" date="2019-11" db="UniProtKB">
        <authorList>
            <consortium name="WormBaseParasite"/>
        </authorList>
    </citation>
    <scope>IDENTIFICATION</scope>
</reference>
<feature type="region of interest" description="Disordered" evidence="15">
    <location>
        <begin position="1048"/>
        <end position="1071"/>
    </location>
</feature>
<proteinExistence type="predicted"/>
<dbReference type="InterPro" id="IPR011993">
    <property type="entry name" value="PH-like_dom_sf"/>
</dbReference>
<dbReference type="PROSITE" id="PS50011">
    <property type="entry name" value="PROTEIN_KINASE_DOM"/>
    <property type="match status" value="1"/>
</dbReference>